<evidence type="ECO:0000313" key="4">
    <source>
        <dbReference type="EMBL" id="RDX46394.1"/>
    </source>
</evidence>
<feature type="region of interest" description="Disordered" evidence="2">
    <location>
        <begin position="398"/>
        <end position="510"/>
    </location>
</feature>
<feature type="coiled-coil region" evidence="1">
    <location>
        <begin position="341"/>
        <end position="375"/>
    </location>
</feature>
<keyword evidence="5" id="KW-1185">Reference proteome</keyword>
<name>A0A371D1H6_9APHY</name>
<dbReference type="Pfam" id="PF20681">
    <property type="entry name" value="DUF6818"/>
    <property type="match status" value="1"/>
</dbReference>
<feature type="compositionally biased region" description="Low complexity" evidence="2">
    <location>
        <begin position="65"/>
        <end position="78"/>
    </location>
</feature>
<accession>A0A371D1H6</accession>
<feature type="compositionally biased region" description="Basic and acidic residues" evidence="2">
    <location>
        <begin position="453"/>
        <end position="466"/>
    </location>
</feature>
<reference evidence="4 5" key="1">
    <citation type="journal article" date="2018" name="Biotechnol. Biofuels">
        <title>Integrative visual omics of the white-rot fungus Polyporus brumalis exposes the biotechnological potential of its oxidative enzymes for delignifying raw plant biomass.</title>
        <authorList>
            <person name="Miyauchi S."/>
            <person name="Rancon A."/>
            <person name="Drula E."/>
            <person name="Hage H."/>
            <person name="Chaduli D."/>
            <person name="Favel A."/>
            <person name="Grisel S."/>
            <person name="Henrissat B."/>
            <person name="Herpoel-Gimbert I."/>
            <person name="Ruiz-Duenas F.J."/>
            <person name="Chevret D."/>
            <person name="Hainaut M."/>
            <person name="Lin J."/>
            <person name="Wang M."/>
            <person name="Pangilinan J."/>
            <person name="Lipzen A."/>
            <person name="Lesage-Meessen L."/>
            <person name="Navarro D."/>
            <person name="Riley R."/>
            <person name="Grigoriev I.V."/>
            <person name="Zhou S."/>
            <person name="Raouche S."/>
            <person name="Rosso M.N."/>
        </authorList>
    </citation>
    <scope>NUCLEOTIDE SEQUENCE [LARGE SCALE GENOMIC DNA]</scope>
    <source>
        <strain evidence="4 5">BRFM 1820</strain>
    </source>
</reference>
<dbReference type="Proteomes" id="UP000256964">
    <property type="component" value="Unassembled WGS sequence"/>
</dbReference>
<feature type="region of interest" description="Disordered" evidence="2">
    <location>
        <begin position="173"/>
        <end position="334"/>
    </location>
</feature>
<dbReference type="InterPro" id="IPR049203">
    <property type="entry name" value="DUF6818"/>
</dbReference>
<feature type="compositionally biased region" description="Low complexity" evidence="2">
    <location>
        <begin position="38"/>
        <end position="52"/>
    </location>
</feature>
<feature type="compositionally biased region" description="Low complexity" evidence="2">
    <location>
        <begin position="483"/>
        <end position="510"/>
    </location>
</feature>
<organism evidence="4 5">
    <name type="scientific">Lentinus brumalis</name>
    <dbReference type="NCBI Taxonomy" id="2498619"/>
    <lineage>
        <taxon>Eukaryota</taxon>
        <taxon>Fungi</taxon>
        <taxon>Dikarya</taxon>
        <taxon>Basidiomycota</taxon>
        <taxon>Agaricomycotina</taxon>
        <taxon>Agaricomycetes</taxon>
        <taxon>Polyporales</taxon>
        <taxon>Polyporaceae</taxon>
        <taxon>Lentinus</taxon>
    </lineage>
</organism>
<sequence length="535" mass="57911">MPTPTFPQYPFHAPPPYGYPMPPPPPSSALAPAPPSTPSTVPTHAPSPVSSPEFDVQEFLRSQKSKPAAAAARSATAGTGKGNKRASGASSSAPSKKQKSAPESSTKAKGGKGKGKAKAAPEPTKSAAYSGRQPGSQNYSEEDLESLLDLTQEILPIGQNAWGQVTRRFNEWAEQNGRPPRTQKPLKTKFETMVRTPKPTGNAEIPPHIERAYDIEHSINEKVHTRELDDGEIADEDGEDGEDGDEVEEENSEVEVLDGPPSQSHGTSRPATSSSAGTKPSGKQTVPVLKGIRTDGMAGTSTSTRPTASSRRGQASDFMSAVTTSLDPSLREGRDEARFARRLAQSEFDRLTQDNRDLRARNDALTDRLAQQGAQVHQMALENNRLQSRLDMLEMMQGLGGRSAGPHGRSRYDDWDRGSPRSTPRHSRSYSRSYGQSPRMSPPRTPSSRFRHRDHESLSSHFDHFSPPRPAPRRPREHDVFGPAAGPSSTSTSLSGQFSQTPRNPAYALDTLAALATASHARDDNSDPSLDEHDA</sequence>
<feature type="compositionally biased region" description="Basic and acidic residues" evidence="2">
    <location>
        <begin position="410"/>
        <end position="419"/>
    </location>
</feature>
<evidence type="ECO:0000256" key="1">
    <source>
        <dbReference type="SAM" id="Coils"/>
    </source>
</evidence>
<feature type="domain" description="DUF6818" evidence="3">
    <location>
        <begin position="156"/>
        <end position="240"/>
    </location>
</feature>
<feature type="compositionally biased region" description="Acidic residues" evidence="2">
    <location>
        <begin position="229"/>
        <end position="256"/>
    </location>
</feature>
<keyword evidence="1" id="KW-0175">Coiled coil</keyword>
<feature type="compositionally biased region" description="Basic and acidic residues" evidence="2">
    <location>
        <begin position="207"/>
        <end position="228"/>
    </location>
</feature>
<feature type="compositionally biased region" description="Low complexity" evidence="2">
    <location>
        <begin position="85"/>
        <end position="108"/>
    </location>
</feature>
<proteinExistence type="predicted"/>
<evidence type="ECO:0000259" key="3">
    <source>
        <dbReference type="Pfam" id="PF20681"/>
    </source>
</evidence>
<dbReference type="PANTHER" id="PTHR34409">
    <property type="entry name" value="SET DOMAIN-CONTAINING PROTEIN"/>
    <property type="match status" value="1"/>
</dbReference>
<dbReference type="EMBL" id="KZ857428">
    <property type="protein sequence ID" value="RDX46394.1"/>
    <property type="molecule type" value="Genomic_DNA"/>
</dbReference>
<feature type="compositionally biased region" description="Polar residues" evidence="2">
    <location>
        <begin position="261"/>
        <end position="284"/>
    </location>
</feature>
<dbReference type="PANTHER" id="PTHR34409:SF1">
    <property type="entry name" value="MYB-LIKE DOMAIN-CONTAINING PROTEIN"/>
    <property type="match status" value="1"/>
</dbReference>
<evidence type="ECO:0000256" key="2">
    <source>
        <dbReference type="SAM" id="MobiDB-lite"/>
    </source>
</evidence>
<dbReference type="STRING" id="139420.A0A371D1H6"/>
<feature type="region of interest" description="Disordered" evidence="2">
    <location>
        <begin position="1"/>
        <end position="144"/>
    </location>
</feature>
<protein>
    <recommendedName>
        <fullName evidence="3">DUF6818 domain-containing protein</fullName>
    </recommendedName>
</protein>
<evidence type="ECO:0000313" key="5">
    <source>
        <dbReference type="Proteomes" id="UP000256964"/>
    </source>
</evidence>
<feature type="compositionally biased region" description="Pro residues" evidence="2">
    <location>
        <begin position="1"/>
        <end position="37"/>
    </location>
</feature>
<feature type="compositionally biased region" description="Low complexity" evidence="2">
    <location>
        <begin position="300"/>
        <end position="312"/>
    </location>
</feature>
<dbReference type="OrthoDB" id="2758145at2759"/>
<dbReference type="AlphaFoldDB" id="A0A371D1H6"/>
<gene>
    <name evidence="4" type="ORF">OH76DRAFT_1485628</name>
</gene>